<sequence>MTLGGGTMIGAGIFILPGLAAEGAGPASSISFGIAGFVALLAALSLAELATGMPIAGGSYHYVNRALGGLFGSIVGWGMWTGLMFASAFYMIGFGQYIVVPLPFLDGRALIVLIGLVGLAAITGLNYYGTDESSGAQNLMIGAELVVVLAYVAVGVFFVEPGNLAEFAPTGPTGIVATTGTVFVTYLGFEIIATVAGEIEDPGRLIPLTMVVSVVSVTLLYVVIMLVSTGVVPYQQLGGSLVPVSDVAAITMGGAIGVAAVTVAAAVAAISSSNSSILAASRVIYAMGRDGLMSDRLNVTHDRFATPHRAIIATGGVTGLLVLAGLQVAEIVALLAQVASFSFLVTYALVHVALVVFRRVDPEPYDPEFEMPGVLYPVVPVLGVVMAGVVISQMQPAVIVVGTGIVGLGGVWYGGYARSRTVDEGLLGEAVATAFEPGGIAFETVGGLFGQPGPSDATAGAQSYRVVVPVANPTTQRRLLRLAAATARAHADDGEPELVAVHVTEARRSPDRNVESDRLDERRDLLTVARGVATDIGIDLDTRSAIADDPGEVILDVIRETDAEQVVLGWQGVTDGDSEVFGSTLDPVIERAPCDVALVEFEQETIGESVALVDAGPHAATVAQRAVDFATVDGETATLLTVQRPTDDADPVKEGRRMIEWVANRANLDPDEYEPEVVVSENLSTAIIETVTGYDTVCVGLSERSDAERIEFGSTARRVSRDAPGNVAVVRGRELLEPDARDRAPIEQ</sequence>
<dbReference type="RefSeq" id="WP_185193599.1">
    <property type="nucleotide sequence ID" value="NZ_JACKXD010000004.1"/>
</dbReference>
<keyword evidence="9" id="KW-1185">Reference proteome</keyword>
<organism evidence="8 9">
    <name type="scientific">Halobellus ruber</name>
    <dbReference type="NCBI Taxonomy" id="2761102"/>
    <lineage>
        <taxon>Archaea</taxon>
        <taxon>Methanobacteriati</taxon>
        <taxon>Methanobacteriota</taxon>
        <taxon>Stenosarchaea group</taxon>
        <taxon>Halobacteria</taxon>
        <taxon>Halobacteriales</taxon>
        <taxon>Haloferacaceae</taxon>
        <taxon>Halobellus</taxon>
    </lineage>
</organism>
<dbReference type="InterPro" id="IPR050367">
    <property type="entry name" value="APC_superfamily"/>
</dbReference>
<evidence type="ECO:0000256" key="5">
    <source>
        <dbReference type="ARBA" id="ARBA00023136"/>
    </source>
</evidence>
<dbReference type="Gene3D" id="3.40.50.620">
    <property type="entry name" value="HUPs"/>
    <property type="match status" value="2"/>
</dbReference>
<protein>
    <submittedName>
        <fullName evidence="8">Amino acid permease</fullName>
    </submittedName>
</protein>
<feature type="transmembrane region" description="Helical" evidence="6">
    <location>
        <begin position="109"/>
        <end position="128"/>
    </location>
</feature>
<dbReference type="Pfam" id="PF00582">
    <property type="entry name" value="Usp"/>
    <property type="match status" value="2"/>
</dbReference>
<reference evidence="8 9" key="1">
    <citation type="submission" date="2020-08" db="EMBL/GenBank/DDBJ databases">
        <authorList>
            <person name="Seo M.-J."/>
        </authorList>
    </citation>
    <scope>NUCLEOTIDE SEQUENCE [LARGE SCALE GENOMIC DNA]</scope>
    <source>
        <strain evidence="8 9">MBLA0160</strain>
    </source>
</reference>
<feature type="transmembrane region" description="Helical" evidence="6">
    <location>
        <begin position="369"/>
        <end position="391"/>
    </location>
</feature>
<evidence type="ECO:0000313" key="9">
    <source>
        <dbReference type="Proteomes" id="UP000546257"/>
    </source>
</evidence>
<feature type="domain" description="UspA" evidence="7">
    <location>
        <begin position="612"/>
        <end position="731"/>
    </location>
</feature>
<accession>A0A7J9SP49</accession>
<dbReference type="EMBL" id="JACKXD010000004">
    <property type="protein sequence ID" value="MBB6647081.1"/>
    <property type="molecule type" value="Genomic_DNA"/>
</dbReference>
<feature type="transmembrane region" description="Helical" evidence="6">
    <location>
        <begin position="205"/>
        <end position="227"/>
    </location>
</feature>
<dbReference type="InterPro" id="IPR006016">
    <property type="entry name" value="UspA"/>
</dbReference>
<keyword evidence="3 6" id="KW-0812">Transmembrane</keyword>
<feature type="transmembrane region" description="Helical" evidence="6">
    <location>
        <begin position="140"/>
        <end position="159"/>
    </location>
</feature>
<dbReference type="SUPFAM" id="SSF52402">
    <property type="entry name" value="Adenine nucleotide alpha hydrolases-like"/>
    <property type="match status" value="2"/>
</dbReference>
<evidence type="ECO:0000259" key="7">
    <source>
        <dbReference type="Pfam" id="PF00582"/>
    </source>
</evidence>
<feature type="transmembrane region" description="Helical" evidence="6">
    <location>
        <begin position="30"/>
        <end position="50"/>
    </location>
</feature>
<evidence type="ECO:0000256" key="3">
    <source>
        <dbReference type="ARBA" id="ARBA00022692"/>
    </source>
</evidence>
<feature type="transmembrane region" description="Helical" evidence="6">
    <location>
        <begin position="171"/>
        <end position="193"/>
    </location>
</feature>
<name>A0A7J9SP49_9EURY</name>
<dbReference type="CDD" id="cd00293">
    <property type="entry name" value="USP-like"/>
    <property type="match status" value="2"/>
</dbReference>
<dbReference type="InterPro" id="IPR014729">
    <property type="entry name" value="Rossmann-like_a/b/a_fold"/>
</dbReference>
<feature type="transmembrane region" description="Helical" evidence="6">
    <location>
        <begin position="247"/>
        <end position="270"/>
    </location>
</feature>
<keyword evidence="5 6" id="KW-0472">Membrane</keyword>
<feature type="transmembrane region" description="Helical" evidence="6">
    <location>
        <begin position="397"/>
        <end position="416"/>
    </location>
</feature>
<dbReference type="PANTHER" id="PTHR42770">
    <property type="entry name" value="AMINO ACID TRANSPORTER-RELATED"/>
    <property type="match status" value="1"/>
</dbReference>
<keyword evidence="2" id="KW-1003">Cell membrane</keyword>
<evidence type="ECO:0000313" key="8">
    <source>
        <dbReference type="EMBL" id="MBB6647081.1"/>
    </source>
</evidence>
<dbReference type="Pfam" id="PF13520">
    <property type="entry name" value="AA_permease_2"/>
    <property type="match status" value="1"/>
</dbReference>
<proteinExistence type="predicted"/>
<feature type="transmembrane region" description="Helical" evidence="6">
    <location>
        <begin position="334"/>
        <end position="357"/>
    </location>
</feature>
<dbReference type="GO" id="GO:0005886">
    <property type="term" value="C:plasma membrane"/>
    <property type="evidence" value="ECO:0007669"/>
    <property type="project" value="UniProtKB-SubCell"/>
</dbReference>
<dbReference type="Gene3D" id="1.20.1740.10">
    <property type="entry name" value="Amino acid/polyamine transporter I"/>
    <property type="match status" value="1"/>
</dbReference>
<dbReference type="PANTHER" id="PTHR42770:SF11">
    <property type="entry name" value="INNER MEMBRANE TRANSPORT PROTEIN YBAT"/>
    <property type="match status" value="1"/>
</dbReference>
<evidence type="ECO:0000256" key="1">
    <source>
        <dbReference type="ARBA" id="ARBA00004651"/>
    </source>
</evidence>
<evidence type="ECO:0000256" key="4">
    <source>
        <dbReference type="ARBA" id="ARBA00022989"/>
    </source>
</evidence>
<feature type="transmembrane region" description="Helical" evidence="6">
    <location>
        <begin position="62"/>
        <end position="89"/>
    </location>
</feature>
<comment type="subcellular location">
    <subcellularLocation>
        <location evidence="1">Cell membrane</location>
        <topology evidence="1">Multi-pass membrane protein</topology>
    </subcellularLocation>
</comment>
<keyword evidence="4 6" id="KW-1133">Transmembrane helix</keyword>
<evidence type="ECO:0000256" key="2">
    <source>
        <dbReference type="ARBA" id="ARBA00022475"/>
    </source>
</evidence>
<dbReference type="Proteomes" id="UP000546257">
    <property type="component" value="Unassembled WGS sequence"/>
</dbReference>
<evidence type="ECO:0000256" key="6">
    <source>
        <dbReference type="SAM" id="Phobius"/>
    </source>
</evidence>
<dbReference type="AlphaFoldDB" id="A0A7J9SP49"/>
<feature type="domain" description="UspA" evidence="7">
    <location>
        <begin position="465"/>
        <end position="599"/>
    </location>
</feature>
<gene>
    <name evidence="8" type="ORF">H5V44_12435</name>
</gene>
<dbReference type="GO" id="GO:0022857">
    <property type="term" value="F:transmembrane transporter activity"/>
    <property type="evidence" value="ECO:0007669"/>
    <property type="project" value="InterPro"/>
</dbReference>
<dbReference type="InterPro" id="IPR002293">
    <property type="entry name" value="AA/rel_permease1"/>
</dbReference>
<comment type="caution">
    <text evidence="8">The sequence shown here is derived from an EMBL/GenBank/DDBJ whole genome shotgun (WGS) entry which is preliminary data.</text>
</comment>